<dbReference type="RefSeq" id="WP_069702505.1">
    <property type="nucleotide sequence ID" value="NZ_MJAT01000033.1"/>
</dbReference>
<feature type="coiled-coil region" evidence="1">
    <location>
        <begin position="265"/>
        <end position="321"/>
    </location>
</feature>
<keyword evidence="1" id="KW-0175">Coiled coil</keyword>
<dbReference type="STRING" id="1390249.BHU72_06090"/>
<dbReference type="Proteomes" id="UP000095255">
    <property type="component" value="Unassembled WGS sequence"/>
</dbReference>
<accession>A0A1E5L536</accession>
<proteinExistence type="predicted"/>
<dbReference type="AlphaFoldDB" id="A0A1E5L536"/>
<evidence type="ECO:0000256" key="2">
    <source>
        <dbReference type="SAM" id="MobiDB-lite"/>
    </source>
</evidence>
<evidence type="ECO:0000313" key="3">
    <source>
        <dbReference type="EMBL" id="OEH85178.1"/>
    </source>
</evidence>
<protein>
    <submittedName>
        <fullName evidence="3">Uncharacterized protein</fullName>
    </submittedName>
</protein>
<sequence length="324" mass="38778">MQPVYTPLSFLKRFLMVQEKEVSKSELYQLLEPYDDYFHSVYYMGARDLVDAVLLESSTPFIMEQDVIRLKQFSLQMNNIAYEFLLQIGKPQSLDKIIKQVSKKTKTPIAQIERQLHMDEDVRFVQIYDMDRWLLAEWEIANDEIYQYLIQEQRLETSSNYIYQIMASQIQEKGHPKKLWIPEVDLRFEVFENGKVVLHEHVNNENSENNNEHTDNNEENNEENNENENRQEDVLKQELETIVNYEGEHNMNHNNEVNEVFAEVIKQVAAGVEILKERNDKMSNEVLEFFHENNLEEIHKLMEEKKANLEFQQELIQLIEKWKK</sequence>
<evidence type="ECO:0000256" key="1">
    <source>
        <dbReference type="SAM" id="Coils"/>
    </source>
</evidence>
<gene>
    <name evidence="3" type="ORF">BHU72_06090</name>
</gene>
<feature type="compositionally biased region" description="Acidic residues" evidence="2">
    <location>
        <begin position="217"/>
        <end position="226"/>
    </location>
</feature>
<feature type="region of interest" description="Disordered" evidence="2">
    <location>
        <begin position="201"/>
        <end position="231"/>
    </location>
</feature>
<name>A0A1E5L536_9FIRM</name>
<dbReference type="OrthoDB" id="2463094at2"/>
<dbReference type="EMBL" id="MJAT01000033">
    <property type="protein sequence ID" value="OEH85178.1"/>
    <property type="molecule type" value="Genomic_DNA"/>
</dbReference>
<keyword evidence="4" id="KW-1185">Reference proteome</keyword>
<organism evidence="3 4">
    <name type="scientific">Desulfuribacillus stibiiarsenatis</name>
    <dbReference type="NCBI Taxonomy" id="1390249"/>
    <lineage>
        <taxon>Bacteria</taxon>
        <taxon>Bacillati</taxon>
        <taxon>Bacillota</taxon>
        <taxon>Desulfuribacillia</taxon>
        <taxon>Desulfuribacillales</taxon>
        <taxon>Desulfuribacillaceae</taxon>
        <taxon>Desulfuribacillus</taxon>
    </lineage>
</organism>
<reference evidence="3 4" key="1">
    <citation type="submission" date="2016-09" db="EMBL/GenBank/DDBJ databases">
        <title>Desulfuribacillus arsenicus sp. nov., an obligately anaerobic, dissimilatory arsenic- and antimonate-reducing bacterium isolated from anoxic sediments.</title>
        <authorList>
            <person name="Abin C.A."/>
            <person name="Hollibaugh J.T."/>
        </authorList>
    </citation>
    <scope>NUCLEOTIDE SEQUENCE [LARGE SCALE GENOMIC DNA]</scope>
    <source>
        <strain evidence="3 4">MLFW-2</strain>
    </source>
</reference>
<comment type="caution">
    <text evidence="3">The sequence shown here is derived from an EMBL/GenBank/DDBJ whole genome shotgun (WGS) entry which is preliminary data.</text>
</comment>
<evidence type="ECO:0000313" key="4">
    <source>
        <dbReference type="Proteomes" id="UP000095255"/>
    </source>
</evidence>